<keyword evidence="2" id="KW-0378">Hydrolase</keyword>
<dbReference type="GO" id="GO:0016787">
    <property type="term" value="F:hydrolase activity"/>
    <property type="evidence" value="ECO:0007669"/>
    <property type="project" value="UniProtKB-KW"/>
</dbReference>
<dbReference type="PANTHER" id="PTHR43798">
    <property type="entry name" value="MONOACYLGLYCEROL LIPASE"/>
    <property type="match status" value="1"/>
</dbReference>
<protein>
    <submittedName>
        <fullName evidence="2">Alpha/beta fold hydrolase</fullName>
    </submittedName>
</protein>
<reference evidence="3" key="1">
    <citation type="journal article" date="2019" name="Int. J. Syst. Evol. Microbiol.">
        <title>The Global Catalogue of Microorganisms (GCM) 10K type strain sequencing project: providing services to taxonomists for standard genome sequencing and annotation.</title>
        <authorList>
            <consortium name="The Broad Institute Genomics Platform"/>
            <consortium name="The Broad Institute Genome Sequencing Center for Infectious Disease"/>
            <person name="Wu L."/>
            <person name="Ma J."/>
        </authorList>
    </citation>
    <scope>NUCLEOTIDE SEQUENCE [LARGE SCALE GENOMIC DNA]</scope>
    <source>
        <strain evidence="3">CCUG 55328</strain>
    </source>
</reference>
<accession>A0ABW3TE38</accession>
<dbReference type="RefSeq" id="WP_380792163.1">
    <property type="nucleotide sequence ID" value="NZ_JBHTKR010000005.1"/>
</dbReference>
<gene>
    <name evidence="2" type="ORF">ACFQ3C_12290</name>
</gene>
<feature type="domain" description="AB hydrolase-1" evidence="1">
    <location>
        <begin position="60"/>
        <end position="298"/>
    </location>
</feature>
<evidence type="ECO:0000259" key="1">
    <source>
        <dbReference type="Pfam" id="PF00561"/>
    </source>
</evidence>
<dbReference type="SUPFAM" id="SSF53474">
    <property type="entry name" value="alpha/beta-Hydrolases"/>
    <property type="match status" value="1"/>
</dbReference>
<organism evidence="2 3">
    <name type="scientific">Seohaeicola saemankumensis</name>
    <dbReference type="NCBI Taxonomy" id="481181"/>
    <lineage>
        <taxon>Bacteria</taxon>
        <taxon>Pseudomonadati</taxon>
        <taxon>Pseudomonadota</taxon>
        <taxon>Alphaproteobacteria</taxon>
        <taxon>Rhodobacterales</taxon>
        <taxon>Roseobacteraceae</taxon>
        <taxon>Seohaeicola</taxon>
    </lineage>
</organism>
<comment type="caution">
    <text evidence="2">The sequence shown here is derived from an EMBL/GenBank/DDBJ whole genome shotgun (WGS) entry which is preliminary data.</text>
</comment>
<evidence type="ECO:0000313" key="2">
    <source>
        <dbReference type="EMBL" id="MFD1195449.1"/>
    </source>
</evidence>
<sequence length="320" mass="34042">MIARRALLTGLAGIALAGGAWSAGAYRGTMAGAEARIARRSSVIETRAGALEYAVAGHGPPLMMIHGTGGGFDQGLLFAHGLLEAGFRIVAPSRFGYLGSGFPDDASPARQADVLVDLLDHLGLQRIAVAGGSAGALTAAEFARRHPDRCAHLILIVPAANLMGRDPVAFTALQRVAVERVLTSDPLFWGFATLAPQMLLRTLLATDPALLDRVSPEERRRADLIREGLMPISRKVEGLRNDGFWAGTPTQTAFETITRPTLILSCEDDLFGTADTARQLAGRIPDARLVVYPDGGHIWLGHDADLTREIGTFIIAATRP</sequence>
<evidence type="ECO:0000313" key="3">
    <source>
        <dbReference type="Proteomes" id="UP001597151"/>
    </source>
</evidence>
<dbReference type="InterPro" id="IPR029058">
    <property type="entry name" value="AB_hydrolase_fold"/>
</dbReference>
<dbReference type="Pfam" id="PF00561">
    <property type="entry name" value="Abhydrolase_1"/>
    <property type="match status" value="1"/>
</dbReference>
<dbReference type="InterPro" id="IPR050266">
    <property type="entry name" value="AB_hydrolase_sf"/>
</dbReference>
<name>A0ABW3TE38_9RHOB</name>
<dbReference type="Gene3D" id="3.40.50.1820">
    <property type="entry name" value="alpha/beta hydrolase"/>
    <property type="match status" value="1"/>
</dbReference>
<proteinExistence type="predicted"/>
<keyword evidence="3" id="KW-1185">Reference proteome</keyword>
<dbReference type="Proteomes" id="UP001597151">
    <property type="component" value="Unassembled WGS sequence"/>
</dbReference>
<dbReference type="InterPro" id="IPR000073">
    <property type="entry name" value="AB_hydrolase_1"/>
</dbReference>
<dbReference type="PANTHER" id="PTHR43798:SF5">
    <property type="entry name" value="MONOACYLGLYCEROL LIPASE ABHD6"/>
    <property type="match status" value="1"/>
</dbReference>
<dbReference type="EMBL" id="JBHTKR010000005">
    <property type="protein sequence ID" value="MFD1195449.1"/>
    <property type="molecule type" value="Genomic_DNA"/>
</dbReference>